<dbReference type="InterPro" id="IPR008878">
    <property type="entry name" value="Transposase_IS66_Orf2"/>
</dbReference>
<dbReference type="NCBIfam" id="NF033819">
    <property type="entry name" value="IS66_TnpB"/>
    <property type="match status" value="1"/>
</dbReference>
<dbReference type="Proteomes" id="UP000237350">
    <property type="component" value="Unassembled WGS sequence"/>
</dbReference>
<comment type="caution">
    <text evidence="1">The sequence shown here is derived from an EMBL/GenBank/DDBJ whole genome shotgun (WGS) entry which is preliminary data.</text>
</comment>
<dbReference type="EMBL" id="LPWH01000076">
    <property type="protein sequence ID" value="POR00345.1"/>
    <property type="molecule type" value="Genomic_DNA"/>
</dbReference>
<protein>
    <submittedName>
        <fullName evidence="1">Transposase</fullName>
    </submittedName>
</protein>
<sequence length="98" mass="11550">MRKAINGLSIIVADQMELDPLSGSLFLFCNRQRSILKGLLWDRNGFWLFQKRLEGRDKFPWPNNQEGAREITQERLDLLLEGIDFWNAHRKLSYTTVL</sequence>
<reference evidence="2" key="1">
    <citation type="submission" date="2015-12" db="EMBL/GenBank/DDBJ databases">
        <authorList>
            <person name="Lodha T.D."/>
            <person name="Chintalapati S."/>
            <person name="Chintalapati V.R."/>
            <person name="Sravanthi T."/>
        </authorList>
    </citation>
    <scope>NUCLEOTIDE SEQUENCE [LARGE SCALE GENOMIC DNA]</scope>
    <source>
        <strain evidence="2">JC133</strain>
    </source>
</reference>
<evidence type="ECO:0000313" key="2">
    <source>
        <dbReference type="Proteomes" id="UP000237350"/>
    </source>
</evidence>
<gene>
    <name evidence="1" type="ORF">AU468_09725</name>
</gene>
<evidence type="ECO:0000313" key="1">
    <source>
        <dbReference type="EMBL" id="POR00345.1"/>
    </source>
</evidence>
<organism evidence="1 2">
    <name type="scientific">Alkalispirochaeta sphaeroplastigenens</name>
    <dbReference type="NCBI Taxonomy" id="1187066"/>
    <lineage>
        <taxon>Bacteria</taxon>
        <taxon>Pseudomonadati</taxon>
        <taxon>Spirochaetota</taxon>
        <taxon>Spirochaetia</taxon>
        <taxon>Spirochaetales</taxon>
        <taxon>Spirochaetaceae</taxon>
        <taxon>Alkalispirochaeta</taxon>
    </lineage>
</organism>
<name>A0A2S4JLE1_9SPIO</name>
<dbReference type="PANTHER" id="PTHR36455:SF1">
    <property type="entry name" value="BLR8292 PROTEIN"/>
    <property type="match status" value="1"/>
</dbReference>
<proteinExistence type="predicted"/>
<dbReference type="AlphaFoldDB" id="A0A2S4JLE1"/>
<dbReference type="Pfam" id="PF05717">
    <property type="entry name" value="TnpB_IS66"/>
    <property type="match status" value="1"/>
</dbReference>
<dbReference type="PANTHER" id="PTHR36455">
    <property type="match status" value="1"/>
</dbReference>
<keyword evidence="2" id="KW-1185">Reference proteome</keyword>
<accession>A0A2S4JLE1</accession>